<sequence length="131" mass="15212">MLKNLPETIDAQEPKEGPEEIIYDSLTQELHAMEERNPGRDDIKFRVLKQFIHDLAAGQPFDVVFGKLDEPYKHAIITRLQNRADHMGGKIPHDFIEKLEKELYGIVLTEDGDKINFDRKVELEKQLQSEN</sequence>
<evidence type="ECO:0000313" key="1">
    <source>
        <dbReference type="EMBL" id="OQX51097.1"/>
    </source>
</evidence>
<dbReference type="AlphaFoldDB" id="A0A1W9NY63"/>
<comment type="caution">
    <text evidence="1">The sequence shown here is derived from an EMBL/GenBank/DDBJ whole genome shotgun (WGS) entry which is preliminary data.</text>
</comment>
<accession>A0A1W9NY63</accession>
<name>A0A1W9NY63_UNCC3</name>
<proteinExistence type="predicted"/>
<dbReference type="EMBL" id="MZGJ01000008">
    <property type="protein sequence ID" value="OQX51097.1"/>
    <property type="molecule type" value="Genomic_DNA"/>
</dbReference>
<reference evidence="2" key="1">
    <citation type="submission" date="2017-03" db="EMBL/GenBank/DDBJ databases">
        <title>Novel pathways for hydrocarbon cycling and metabolic interdependencies in hydrothermal sediment communities.</title>
        <authorList>
            <person name="Dombrowski N."/>
            <person name="Seitz K."/>
            <person name="Teske A."/>
            <person name="Baker B."/>
        </authorList>
    </citation>
    <scope>NUCLEOTIDE SEQUENCE [LARGE SCALE GENOMIC DNA]</scope>
</reference>
<dbReference type="Proteomes" id="UP000192520">
    <property type="component" value="Unassembled WGS sequence"/>
</dbReference>
<evidence type="ECO:0000313" key="2">
    <source>
        <dbReference type="Proteomes" id="UP000192520"/>
    </source>
</evidence>
<gene>
    <name evidence="1" type="ORF">B5M47_01870</name>
</gene>
<protein>
    <submittedName>
        <fullName evidence="1">Uncharacterized protein</fullName>
    </submittedName>
</protein>
<organism evidence="1 2">
    <name type="scientific">candidate division CPR3 bacterium 4484_211</name>
    <dbReference type="NCBI Taxonomy" id="1968527"/>
    <lineage>
        <taxon>Bacteria</taxon>
        <taxon>Bacteria division CPR3</taxon>
    </lineage>
</organism>